<keyword evidence="5 6" id="KW-0472">Membrane</keyword>
<protein>
    <recommendedName>
        <fullName evidence="7">Major facilitator superfamily (MFS) profile domain-containing protein</fullName>
    </recommendedName>
</protein>
<reference evidence="8 9" key="1">
    <citation type="journal article" date="2010" name="Int. J. Syst. Evol. Microbiol.">
        <title>Sphingopyxis bauzanensis sp. nov., a psychrophilic bacterium isolated from soil.</title>
        <authorList>
            <person name="Zhang D.C."/>
            <person name="Liu H.C."/>
            <person name="Xin Y.H."/>
            <person name="Zhou Y.G."/>
            <person name="Schinner F."/>
            <person name="Margesin R."/>
        </authorList>
    </citation>
    <scope>NUCLEOTIDE SEQUENCE [LARGE SCALE GENOMIC DNA]</scope>
    <source>
        <strain evidence="8 9">DSM 22271</strain>
    </source>
</reference>
<dbReference type="Proteomes" id="UP000197361">
    <property type="component" value="Unassembled WGS sequence"/>
</dbReference>
<feature type="transmembrane region" description="Helical" evidence="6">
    <location>
        <begin position="278"/>
        <end position="297"/>
    </location>
</feature>
<evidence type="ECO:0000256" key="5">
    <source>
        <dbReference type="ARBA" id="ARBA00023136"/>
    </source>
</evidence>
<dbReference type="Gene3D" id="1.20.1250.20">
    <property type="entry name" value="MFS general substrate transporter like domains"/>
    <property type="match status" value="1"/>
</dbReference>
<gene>
    <name evidence="8" type="ORF">CDQ92_06775</name>
</gene>
<feature type="transmembrane region" description="Helical" evidence="6">
    <location>
        <begin position="408"/>
        <end position="427"/>
    </location>
</feature>
<dbReference type="InterPro" id="IPR020846">
    <property type="entry name" value="MFS_dom"/>
</dbReference>
<organism evidence="8 9">
    <name type="scientific">Sphingopyxis bauzanensis</name>
    <dbReference type="NCBI Taxonomy" id="651663"/>
    <lineage>
        <taxon>Bacteria</taxon>
        <taxon>Pseudomonadati</taxon>
        <taxon>Pseudomonadota</taxon>
        <taxon>Alphaproteobacteria</taxon>
        <taxon>Sphingomonadales</taxon>
        <taxon>Sphingomonadaceae</taxon>
        <taxon>Sphingopyxis</taxon>
    </lineage>
</organism>
<comment type="caution">
    <text evidence="8">The sequence shown here is derived from an EMBL/GenBank/DDBJ whole genome shotgun (WGS) entry which is preliminary data.</text>
</comment>
<feature type="transmembrane region" description="Helical" evidence="6">
    <location>
        <begin position="317"/>
        <end position="341"/>
    </location>
</feature>
<evidence type="ECO:0000313" key="8">
    <source>
        <dbReference type="EMBL" id="OWQ96823.1"/>
    </source>
</evidence>
<keyword evidence="4 6" id="KW-1133">Transmembrane helix</keyword>
<evidence type="ECO:0000256" key="4">
    <source>
        <dbReference type="ARBA" id="ARBA00022989"/>
    </source>
</evidence>
<keyword evidence="3 6" id="KW-0812">Transmembrane</keyword>
<feature type="transmembrane region" description="Helical" evidence="6">
    <location>
        <begin position="184"/>
        <end position="204"/>
    </location>
</feature>
<evidence type="ECO:0000256" key="2">
    <source>
        <dbReference type="ARBA" id="ARBA00022448"/>
    </source>
</evidence>
<dbReference type="PROSITE" id="PS50850">
    <property type="entry name" value="MFS"/>
    <property type="match status" value="1"/>
</dbReference>
<feature type="transmembrane region" description="Helical" evidence="6">
    <location>
        <begin position="96"/>
        <end position="114"/>
    </location>
</feature>
<dbReference type="InterPro" id="IPR011701">
    <property type="entry name" value="MFS"/>
</dbReference>
<evidence type="ECO:0000313" key="9">
    <source>
        <dbReference type="Proteomes" id="UP000197361"/>
    </source>
</evidence>
<dbReference type="InterPro" id="IPR001958">
    <property type="entry name" value="Tet-R_TetA/multi-R_MdtG-like"/>
</dbReference>
<feature type="transmembrane region" description="Helical" evidence="6">
    <location>
        <begin position="153"/>
        <end position="177"/>
    </location>
</feature>
<dbReference type="InterPro" id="IPR036259">
    <property type="entry name" value="MFS_trans_sf"/>
</dbReference>
<accession>A0A246JV00</accession>
<evidence type="ECO:0000259" key="7">
    <source>
        <dbReference type="PROSITE" id="PS50850"/>
    </source>
</evidence>
<dbReference type="PANTHER" id="PTHR23505:SF79">
    <property type="entry name" value="PROTEIN SPINSTER"/>
    <property type="match status" value="1"/>
</dbReference>
<feature type="transmembrane region" description="Helical" evidence="6">
    <location>
        <begin position="25"/>
        <end position="43"/>
    </location>
</feature>
<feature type="transmembrane region" description="Helical" evidence="6">
    <location>
        <begin position="63"/>
        <end position="84"/>
    </location>
</feature>
<feature type="transmembrane region" description="Helical" evidence="6">
    <location>
        <begin position="241"/>
        <end position="266"/>
    </location>
</feature>
<proteinExistence type="predicted"/>
<dbReference type="Pfam" id="PF07690">
    <property type="entry name" value="MFS_1"/>
    <property type="match status" value="1"/>
</dbReference>
<dbReference type="AlphaFoldDB" id="A0A246JV00"/>
<dbReference type="GO" id="GO:0016020">
    <property type="term" value="C:membrane"/>
    <property type="evidence" value="ECO:0007669"/>
    <property type="project" value="UniProtKB-SubCell"/>
</dbReference>
<keyword evidence="9" id="KW-1185">Reference proteome</keyword>
<evidence type="ECO:0000256" key="1">
    <source>
        <dbReference type="ARBA" id="ARBA00004141"/>
    </source>
</evidence>
<dbReference type="PRINTS" id="PR01035">
    <property type="entry name" value="TCRTETA"/>
</dbReference>
<dbReference type="PANTHER" id="PTHR23505">
    <property type="entry name" value="SPINSTER"/>
    <property type="match status" value="1"/>
</dbReference>
<feature type="transmembrane region" description="Helical" evidence="6">
    <location>
        <begin position="376"/>
        <end position="396"/>
    </location>
</feature>
<dbReference type="GO" id="GO:0022857">
    <property type="term" value="F:transmembrane transporter activity"/>
    <property type="evidence" value="ECO:0007669"/>
    <property type="project" value="InterPro"/>
</dbReference>
<name>A0A246JV00_9SPHN</name>
<dbReference type="InterPro" id="IPR044770">
    <property type="entry name" value="MFS_spinster-like"/>
</dbReference>
<feature type="domain" description="Major facilitator superfamily (MFS) profile" evidence="7">
    <location>
        <begin position="29"/>
        <end position="429"/>
    </location>
</feature>
<sequence>MEKDGILMPDGDALTPSRYARSRAYRWYAVGVLMLIYMCHAVDRSMPSILTEPIRAEFNLSDAQLGLFTGVAYGISLAIFVLPMGYFSDRVNRRNFLAVIVFVWSICTALGGFARDFWHLVVTRTGVGAAEAGAAPAALPMLMDMFPARGRGLAIGMFYVSANLGAVVAAAAGGYLAEHHGWRTALFVAGAPGIFAALLLFFTVDEPRRGEMEEAEADGSTAPLAKARFVDVLRFIWHKPALIFLIAGCSLLGLISISLGSWAASFFVRVHGLSLSEVGLLIGIFGGLGGVVAPAVYGKLGDTLLARNPAWPLRLVWISAIVALFSGYMMLFSPVLALAVLGYGLGEFLRSGYPPPAYSTLLNETPPHMRGTMTSIVQFTSVLIGFGLGPVMVGMLSDFYGGGVMIRYALATGLLVFIPVVLFLAIASRMLYGRRGDGESPDTAAQPAA</sequence>
<comment type="subcellular location">
    <subcellularLocation>
        <location evidence="1">Membrane</location>
        <topology evidence="1">Multi-pass membrane protein</topology>
    </subcellularLocation>
</comment>
<keyword evidence="2" id="KW-0813">Transport</keyword>
<dbReference type="SUPFAM" id="SSF103473">
    <property type="entry name" value="MFS general substrate transporter"/>
    <property type="match status" value="1"/>
</dbReference>
<evidence type="ECO:0000256" key="6">
    <source>
        <dbReference type="SAM" id="Phobius"/>
    </source>
</evidence>
<evidence type="ECO:0000256" key="3">
    <source>
        <dbReference type="ARBA" id="ARBA00022692"/>
    </source>
</evidence>
<dbReference type="EMBL" id="NISK01000002">
    <property type="protein sequence ID" value="OWQ96823.1"/>
    <property type="molecule type" value="Genomic_DNA"/>
</dbReference>